<evidence type="ECO:0000313" key="4">
    <source>
        <dbReference type="EMBL" id="KAI5629931.1"/>
    </source>
</evidence>
<dbReference type="Pfam" id="PF00098">
    <property type="entry name" value="zf-CCHC"/>
    <property type="match status" value="1"/>
</dbReference>
<dbReference type="GO" id="GO:0003676">
    <property type="term" value="F:nucleic acid binding"/>
    <property type="evidence" value="ECO:0007669"/>
    <property type="project" value="InterPro"/>
</dbReference>
<dbReference type="InterPro" id="IPR036875">
    <property type="entry name" value="Znf_CCHC_sf"/>
</dbReference>
<organism evidence="4 5">
    <name type="scientific">Silurus asotus</name>
    <name type="common">Amur catfish</name>
    <name type="synonym">Parasilurus asotus</name>
    <dbReference type="NCBI Taxonomy" id="30991"/>
    <lineage>
        <taxon>Eukaryota</taxon>
        <taxon>Metazoa</taxon>
        <taxon>Chordata</taxon>
        <taxon>Craniata</taxon>
        <taxon>Vertebrata</taxon>
        <taxon>Euteleostomi</taxon>
        <taxon>Actinopterygii</taxon>
        <taxon>Neopterygii</taxon>
        <taxon>Teleostei</taxon>
        <taxon>Ostariophysi</taxon>
        <taxon>Siluriformes</taxon>
        <taxon>Siluridae</taxon>
        <taxon>Silurus</taxon>
    </lineage>
</organism>
<feature type="compositionally biased region" description="Acidic residues" evidence="2">
    <location>
        <begin position="377"/>
        <end position="386"/>
    </location>
</feature>
<dbReference type="Gene3D" id="4.10.60.10">
    <property type="entry name" value="Zinc finger, CCHC-type"/>
    <property type="match status" value="1"/>
</dbReference>
<dbReference type="PROSITE" id="PS50158">
    <property type="entry name" value="ZF_CCHC"/>
    <property type="match status" value="1"/>
</dbReference>
<feature type="compositionally biased region" description="Basic and acidic residues" evidence="2">
    <location>
        <begin position="329"/>
        <end position="347"/>
    </location>
</feature>
<keyword evidence="1" id="KW-0862">Zinc</keyword>
<proteinExistence type="predicted"/>
<dbReference type="AlphaFoldDB" id="A0AAD5B8B0"/>
<sequence length="436" mass="49428">MAMAGEVHTVTDDGLVKRQRVAKNTKKKVSSGIADRIYLKEATVTVELGHLNEIRVSDLIKAITERIGEGKILAVRPKQNKEYEVTLEQEEDTEFLLEGLVINGCNCEVNRLQNRDYVVSFMHLPVYIADDEIVKKLKGWGVFPVSKIKRRVYPGTNIEDGTRFVKTRFPREVASLPYSTKMETAEGPQYFRVMHSHQVKTCRLCMSPDHVVKDCPDFKCFKCEERGHFARDCNAVTCPDCNLPLNRCECWMGNEGEEDDQQVDGQVHESDSERREEDITTTPDGETTVDKGVKQGQKGDNQDGNLQQGGGIWTQLTLTESLQDALDRVEKEDRENGTSVDIQKDGDPGTQMELTDSLQIDLTAMESDNPVCKERETEVEDGEGKEEEEKQAKPTKRRRSVKAIPNVDVARKKVPKQDIVRSENRFDSLKDLEEMD</sequence>
<feature type="region of interest" description="Disordered" evidence="2">
    <location>
        <begin position="329"/>
        <end position="351"/>
    </location>
</feature>
<keyword evidence="1" id="KW-0479">Metal-binding</keyword>
<dbReference type="InterPro" id="IPR001878">
    <property type="entry name" value="Znf_CCHC"/>
</dbReference>
<feature type="domain" description="CCHC-type" evidence="3">
    <location>
        <begin position="219"/>
        <end position="233"/>
    </location>
</feature>
<feature type="compositionally biased region" description="Basic and acidic residues" evidence="2">
    <location>
        <begin position="409"/>
        <end position="436"/>
    </location>
</feature>
<reference evidence="4" key="1">
    <citation type="submission" date="2018-07" db="EMBL/GenBank/DDBJ databases">
        <title>Comparative genomics of catfishes provides insights into carnivory and benthic adaptation.</title>
        <authorList>
            <person name="Zhang Y."/>
            <person name="Wang D."/>
            <person name="Peng Z."/>
            <person name="Zheng S."/>
            <person name="Shao F."/>
            <person name="Tao W."/>
        </authorList>
    </citation>
    <scope>NUCLEOTIDE SEQUENCE</scope>
    <source>
        <strain evidence="4">Chongqing</strain>
    </source>
</reference>
<evidence type="ECO:0000256" key="2">
    <source>
        <dbReference type="SAM" id="MobiDB-lite"/>
    </source>
</evidence>
<evidence type="ECO:0000259" key="3">
    <source>
        <dbReference type="PROSITE" id="PS50158"/>
    </source>
</evidence>
<accession>A0AAD5B8B0</accession>
<name>A0AAD5B8B0_SILAS</name>
<feature type="compositionally biased region" description="Low complexity" evidence="2">
    <location>
        <begin position="294"/>
        <end position="306"/>
    </location>
</feature>
<dbReference type="Proteomes" id="UP001205998">
    <property type="component" value="Unassembled WGS sequence"/>
</dbReference>
<dbReference type="SUPFAM" id="SSF57756">
    <property type="entry name" value="Retrovirus zinc finger-like domains"/>
    <property type="match status" value="1"/>
</dbReference>
<comment type="caution">
    <text evidence="4">The sequence shown here is derived from an EMBL/GenBank/DDBJ whole genome shotgun (WGS) entry which is preliminary data.</text>
</comment>
<dbReference type="SMART" id="SM00343">
    <property type="entry name" value="ZnF_C2HC"/>
    <property type="match status" value="2"/>
</dbReference>
<dbReference type="EMBL" id="MU532128">
    <property type="protein sequence ID" value="KAI5629931.1"/>
    <property type="molecule type" value="Genomic_DNA"/>
</dbReference>
<dbReference type="GO" id="GO:0008270">
    <property type="term" value="F:zinc ion binding"/>
    <property type="evidence" value="ECO:0007669"/>
    <property type="project" value="UniProtKB-KW"/>
</dbReference>
<evidence type="ECO:0000256" key="1">
    <source>
        <dbReference type="PROSITE-ProRule" id="PRU00047"/>
    </source>
</evidence>
<keyword evidence="1" id="KW-0863">Zinc-finger</keyword>
<gene>
    <name evidence="4" type="ORF">C0J50_10389</name>
</gene>
<feature type="region of interest" description="Disordered" evidence="2">
    <location>
        <begin position="255"/>
        <end position="309"/>
    </location>
</feature>
<evidence type="ECO:0000313" key="5">
    <source>
        <dbReference type="Proteomes" id="UP001205998"/>
    </source>
</evidence>
<feature type="region of interest" description="Disordered" evidence="2">
    <location>
        <begin position="366"/>
        <end position="436"/>
    </location>
</feature>
<keyword evidence="5" id="KW-1185">Reference proteome</keyword>
<feature type="compositionally biased region" description="Basic and acidic residues" evidence="2">
    <location>
        <begin position="266"/>
        <end position="278"/>
    </location>
</feature>
<protein>
    <recommendedName>
        <fullName evidence="3">CCHC-type domain-containing protein</fullName>
    </recommendedName>
</protein>